<protein>
    <recommendedName>
        <fullName evidence="3">SMI1/KNR4 family protein</fullName>
    </recommendedName>
</protein>
<reference evidence="1" key="1">
    <citation type="submission" date="2021-11" db="EMBL/GenBank/DDBJ databases">
        <title>Description of novel Flavobacterium species.</title>
        <authorList>
            <person name="Saticioglu I.B."/>
            <person name="Ay H."/>
            <person name="Altun S."/>
            <person name="Duman M."/>
        </authorList>
    </citation>
    <scope>NUCLEOTIDE SEQUENCE</scope>
    <source>
        <strain evidence="1">F-65</strain>
    </source>
</reference>
<comment type="caution">
    <text evidence="1">The sequence shown here is derived from an EMBL/GenBank/DDBJ whole genome shotgun (WGS) entry which is preliminary data.</text>
</comment>
<dbReference type="RefSeq" id="WP_229986779.1">
    <property type="nucleotide sequence ID" value="NZ_JAJJMO010000001.1"/>
</dbReference>
<sequence>MKNKIMLEHWSNEELIGINSLQKCNGEIIILNCYKVNNLNNPLYYSFPLCETTIESLEKFNTDIWTTFDVLSNRIEINNEYIVFGGEGGMGNEGFIACTDCSNNFLWALFFTDSNPFYKIELVNNEIHAFSSYDLVYKIDLKDPKNINISHCIWR</sequence>
<organism evidence="1 2">
    <name type="scientific">Flavobacterium pisciphilum</name>
    <dbReference type="NCBI Taxonomy" id="2893755"/>
    <lineage>
        <taxon>Bacteria</taxon>
        <taxon>Pseudomonadati</taxon>
        <taxon>Bacteroidota</taxon>
        <taxon>Flavobacteriia</taxon>
        <taxon>Flavobacteriales</taxon>
        <taxon>Flavobacteriaceae</taxon>
        <taxon>Flavobacterium</taxon>
    </lineage>
</organism>
<proteinExistence type="predicted"/>
<evidence type="ECO:0000313" key="2">
    <source>
        <dbReference type="Proteomes" id="UP001430919"/>
    </source>
</evidence>
<evidence type="ECO:0008006" key="3">
    <source>
        <dbReference type="Google" id="ProtNLM"/>
    </source>
</evidence>
<keyword evidence="2" id="KW-1185">Reference proteome</keyword>
<dbReference type="EMBL" id="JAJJMO010000001">
    <property type="protein sequence ID" value="MCC9070020.1"/>
    <property type="molecule type" value="Genomic_DNA"/>
</dbReference>
<accession>A0ABS8MQ08</accession>
<name>A0ABS8MQ08_9FLAO</name>
<gene>
    <name evidence="1" type="ORF">LNQ49_00180</name>
</gene>
<evidence type="ECO:0000313" key="1">
    <source>
        <dbReference type="EMBL" id="MCC9070020.1"/>
    </source>
</evidence>
<dbReference type="Proteomes" id="UP001430919">
    <property type="component" value="Unassembled WGS sequence"/>
</dbReference>